<organism evidence="1">
    <name type="scientific">Burkholderia sp. M701</name>
    <dbReference type="NCBI Taxonomy" id="326454"/>
    <lineage>
        <taxon>Bacteria</taxon>
        <taxon>Pseudomonadati</taxon>
        <taxon>Pseudomonadota</taxon>
        <taxon>Betaproteobacteria</taxon>
        <taxon>Burkholderiales</taxon>
        <taxon>Burkholderiaceae</taxon>
        <taxon>Burkholderia</taxon>
    </lineage>
</organism>
<sequence length="204" mass="23584">MNQQEDRQLPETLQFVRTDLDNCRIYYKRGTTLYAFQRERADDFQLYECTAAGEPMVIVPMRAIDRKPDDYPEFVRWVHQGHILRAVTAVAGKRPKLTDEELAQKVLADYEAVLGKVIEVEKISGYDENDNSHDVMLSPPAKVKVLETDRSSIVRWCDEWMDPCWDVELVEPHPQLDSLRSLWAYGPSYHPDGRVEASDMAINP</sequence>
<evidence type="ECO:0000313" key="1">
    <source>
        <dbReference type="EMBL" id="BAO18847.1"/>
    </source>
</evidence>
<proteinExistence type="predicted"/>
<geneLocation type="plasmid" evidence="1">
    <name>pM7012</name>
</geneLocation>
<protein>
    <submittedName>
        <fullName evidence="1">Uncharacterized protein</fullName>
    </submittedName>
</protein>
<dbReference type="EMBL" id="AB853026">
    <property type="protein sequence ID" value="BAO18847.1"/>
    <property type="molecule type" value="Genomic_DNA"/>
</dbReference>
<dbReference type="RefSeq" id="WP_023842390.1">
    <property type="nucleotide sequence ID" value="NC_022995.1"/>
</dbReference>
<name>V5YN65_9BURK</name>
<accession>V5YN65</accession>
<dbReference type="AlphaFoldDB" id="V5YN65"/>
<reference evidence="1" key="2">
    <citation type="submission" date="2024-06" db="EMBL/GenBank/DDBJ databases">
        <authorList>
            <person name="Sakai Y."/>
            <person name="Fujii T."/>
        </authorList>
    </citation>
    <scope>NUCLEOTIDE SEQUENCE</scope>
    <source>
        <strain evidence="1">M701</strain>
        <plasmid evidence="1">pM7012</plasmid>
    </source>
</reference>
<keyword evidence="1" id="KW-0614">Plasmid</keyword>
<reference evidence="1" key="1">
    <citation type="journal article" date="2014" name="Microbiology">
        <title>A 2,4-dichlorophenoxyacetic acid degradation plasmid pM7012 discloses distribution of an unclassified megaplasmid group across bacterial species.</title>
        <authorList>
            <person name="Sakai Y."/>
            <person name="Ogawa N."/>
            <person name="Shimomura Y."/>
            <person name="Fujii T."/>
        </authorList>
    </citation>
    <scope>NUCLEOTIDE SEQUENCE</scope>
    <source>
        <strain evidence="1">M701</strain>
    </source>
</reference>